<feature type="transmembrane region" description="Helical" evidence="1">
    <location>
        <begin position="77"/>
        <end position="102"/>
    </location>
</feature>
<keyword evidence="1" id="KW-1133">Transmembrane helix</keyword>
<feature type="transmembrane region" description="Helical" evidence="1">
    <location>
        <begin position="44"/>
        <end position="65"/>
    </location>
</feature>
<keyword evidence="3" id="KW-1185">Reference proteome</keyword>
<dbReference type="EMBL" id="PDUG01000005">
    <property type="protein sequence ID" value="PIC29464.1"/>
    <property type="molecule type" value="Genomic_DNA"/>
</dbReference>
<evidence type="ECO:0000313" key="3">
    <source>
        <dbReference type="Proteomes" id="UP000230233"/>
    </source>
</evidence>
<accession>A0A2G5TQB2</accession>
<proteinExistence type="predicted"/>
<protein>
    <recommendedName>
        <fullName evidence="4">7TM GPCR serpentine receptor class x (Srx) domain-containing protein</fullName>
    </recommendedName>
</protein>
<comment type="caution">
    <text evidence="2">The sequence shown here is derived from an EMBL/GenBank/DDBJ whole genome shotgun (WGS) entry which is preliminary data.</text>
</comment>
<evidence type="ECO:0000256" key="1">
    <source>
        <dbReference type="SAM" id="Phobius"/>
    </source>
</evidence>
<dbReference type="PANTHER" id="PTHR35013:SF3">
    <property type="entry name" value="TRANSMEMBRANE PROTEIN"/>
    <property type="match status" value="1"/>
</dbReference>
<feature type="transmembrane region" description="Helical" evidence="1">
    <location>
        <begin position="21"/>
        <end position="38"/>
    </location>
</feature>
<evidence type="ECO:0000313" key="2">
    <source>
        <dbReference type="EMBL" id="PIC29464.1"/>
    </source>
</evidence>
<dbReference type="AlphaFoldDB" id="A0A2G5TQB2"/>
<dbReference type="Pfam" id="PF10912">
    <property type="entry name" value="Glam1"/>
    <property type="match status" value="1"/>
</dbReference>
<keyword evidence="1" id="KW-0812">Transmembrane</keyword>
<dbReference type="Proteomes" id="UP000230233">
    <property type="component" value="Chromosome V"/>
</dbReference>
<sequence length="195" mass="22206">MSDKVIQSKSPKLGFIPARPFLVFISFLELLWTLSYLTTEPPSAFDVIICTLGAAFNVCLIYGTLKINDKALGYSQIYVISLMIVSFVMLCFGPVLFSSFIASDYHKYHKLSESSNDEIKKQQTDIYGEIIRAIPEQNSKEAAGRKFLTGIIAGEMVVFFHIVCILYFYVEYVMIKRLRKFIAARKETYGKEFLA</sequence>
<feature type="transmembrane region" description="Helical" evidence="1">
    <location>
        <begin position="147"/>
        <end position="170"/>
    </location>
</feature>
<dbReference type="InterPro" id="IPR024483">
    <property type="entry name" value="Glam1"/>
</dbReference>
<gene>
    <name evidence="2" type="primary">Cnig_chr_V.g21028</name>
    <name evidence="2" type="ORF">B9Z55_021028</name>
</gene>
<keyword evidence="1" id="KW-0472">Membrane</keyword>
<dbReference type="PANTHER" id="PTHR35013">
    <property type="entry name" value="PROTEIN CBG22618-RELATED"/>
    <property type="match status" value="1"/>
</dbReference>
<name>A0A2G5TQB2_9PELO</name>
<evidence type="ECO:0008006" key="4">
    <source>
        <dbReference type="Google" id="ProtNLM"/>
    </source>
</evidence>
<reference evidence="3" key="1">
    <citation type="submission" date="2017-10" db="EMBL/GenBank/DDBJ databases">
        <title>Rapid genome shrinkage in a self-fertile nematode reveals novel sperm competition proteins.</title>
        <authorList>
            <person name="Yin D."/>
            <person name="Schwarz E.M."/>
            <person name="Thomas C.G."/>
            <person name="Felde R.L."/>
            <person name="Korf I.F."/>
            <person name="Cutter A.D."/>
            <person name="Schartner C.M."/>
            <person name="Ralston E.J."/>
            <person name="Meyer B.J."/>
            <person name="Haag E.S."/>
        </authorList>
    </citation>
    <scope>NUCLEOTIDE SEQUENCE [LARGE SCALE GENOMIC DNA]</scope>
    <source>
        <strain evidence="3">JU1422</strain>
    </source>
</reference>
<organism evidence="2 3">
    <name type="scientific">Caenorhabditis nigoni</name>
    <dbReference type="NCBI Taxonomy" id="1611254"/>
    <lineage>
        <taxon>Eukaryota</taxon>
        <taxon>Metazoa</taxon>
        <taxon>Ecdysozoa</taxon>
        <taxon>Nematoda</taxon>
        <taxon>Chromadorea</taxon>
        <taxon>Rhabditida</taxon>
        <taxon>Rhabditina</taxon>
        <taxon>Rhabditomorpha</taxon>
        <taxon>Rhabditoidea</taxon>
        <taxon>Rhabditidae</taxon>
        <taxon>Peloderinae</taxon>
        <taxon>Caenorhabditis</taxon>
    </lineage>
</organism>